<dbReference type="PANTHER" id="PTHR19920">
    <property type="entry name" value="WD40 PROTEIN CIAO1"/>
    <property type="match status" value="1"/>
</dbReference>
<dbReference type="PROSITE" id="PS50294">
    <property type="entry name" value="WD_REPEATS_REGION"/>
    <property type="match status" value="1"/>
</dbReference>
<keyword evidence="1" id="KW-0853">WD repeat</keyword>
<comment type="caution">
    <text evidence="2">The sequence shown here is derived from an EMBL/GenBank/DDBJ whole genome shotgun (WGS) entry which is preliminary data.</text>
</comment>
<evidence type="ECO:0000313" key="3">
    <source>
        <dbReference type="Proteomes" id="UP000689195"/>
    </source>
</evidence>
<organism evidence="2 3">
    <name type="scientific">Paramecium pentaurelia</name>
    <dbReference type="NCBI Taxonomy" id="43138"/>
    <lineage>
        <taxon>Eukaryota</taxon>
        <taxon>Sar</taxon>
        <taxon>Alveolata</taxon>
        <taxon>Ciliophora</taxon>
        <taxon>Intramacronucleata</taxon>
        <taxon>Oligohymenophorea</taxon>
        <taxon>Peniculida</taxon>
        <taxon>Parameciidae</taxon>
        <taxon>Paramecium</taxon>
    </lineage>
</organism>
<evidence type="ECO:0000256" key="1">
    <source>
        <dbReference type="PROSITE-ProRule" id="PRU00221"/>
    </source>
</evidence>
<evidence type="ECO:0000313" key="2">
    <source>
        <dbReference type="EMBL" id="CAD8162448.1"/>
    </source>
</evidence>
<dbReference type="EMBL" id="CAJJDO010000038">
    <property type="protein sequence ID" value="CAD8162448.1"/>
    <property type="molecule type" value="Genomic_DNA"/>
</dbReference>
<dbReference type="PROSITE" id="PS50082">
    <property type="entry name" value="WD_REPEATS_2"/>
    <property type="match status" value="1"/>
</dbReference>
<dbReference type="PANTHER" id="PTHR19920:SF0">
    <property type="entry name" value="CYTOSOLIC IRON-SULFUR PROTEIN ASSEMBLY PROTEIN CIAO1-RELATED"/>
    <property type="match status" value="1"/>
</dbReference>
<gene>
    <name evidence="2" type="ORF">PPENT_87.1.T0380041</name>
</gene>
<reference evidence="2" key="1">
    <citation type="submission" date="2021-01" db="EMBL/GenBank/DDBJ databases">
        <authorList>
            <consortium name="Genoscope - CEA"/>
            <person name="William W."/>
        </authorList>
    </citation>
    <scope>NUCLEOTIDE SEQUENCE</scope>
</reference>
<dbReference type="OrthoDB" id="290798at2759"/>
<feature type="repeat" description="WD" evidence="1">
    <location>
        <begin position="345"/>
        <end position="386"/>
    </location>
</feature>
<dbReference type="Pfam" id="PF00400">
    <property type="entry name" value="WD40"/>
    <property type="match status" value="2"/>
</dbReference>
<dbReference type="GO" id="GO:0016226">
    <property type="term" value="P:iron-sulfur cluster assembly"/>
    <property type="evidence" value="ECO:0007669"/>
    <property type="project" value="TreeGrafter"/>
</dbReference>
<dbReference type="AlphaFoldDB" id="A0A8S1UC72"/>
<protein>
    <submittedName>
        <fullName evidence="2">Uncharacterized protein</fullName>
    </submittedName>
</protein>
<name>A0A8S1UC72_9CILI</name>
<sequence length="533" mass="62827">MIEQNYLCAGNHQGAQIIMVSFDPALKRNQRLLCQKCLDDLQLPTKVEGFQKTLDSIQDMYLNRVNQQQFLIDKMITFIEPLQIEFQSIRDNLLKSLDALIKVVTDWKMQYQQISKTKIVYNFLDELESLVYRQQHYKQQEILERINKMNRTYTKTIINQLLILKEDPFKEIELKLQNCEKMISNLFQNYDNQTRTNTNNNISIKLKKISKIESEKGISHIIFDQTGQMMISTNQGKVGVWNFNQGNLQFQTSFIAHNSEIKCAILISNLNYYIITAADKTIKIFQRNNEIYWKCIYEFQKLKNSIGCMIINGNQNNLFTSSENIISVWRLNFQQNQMLTCQQLLEQHKWAINAMSLNKSENKLVSCSKDKKIIVWGLNKNNQWEYKHDVRQSILECGNALYFLKDSQFIWVSGEMYGLDCIYVYEEQSEQFQEVLNKTIKLPKNQNEVSISPIVYIDQQKKIILISQKNSIYLLREKSDGNLCIETQILRAIQSHQQSQSLTQDGKYLVYSYYNNKDDRNYFSVNEIIQTSY</sequence>
<accession>A0A8S1UC72</accession>
<keyword evidence="3" id="KW-1185">Reference proteome</keyword>
<dbReference type="InterPro" id="IPR001680">
    <property type="entry name" value="WD40_rpt"/>
</dbReference>
<dbReference type="SMART" id="SM00320">
    <property type="entry name" value="WD40"/>
    <property type="match status" value="4"/>
</dbReference>
<dbReference type="Proteomes" id="UP000689195">
    <property type="component" value="Unassembled WGS sequence"/>
</dbReference>
<dbReference type="GO" id="GO:0097361">
    <property type="term" value="C:cytosolic [4Fe-4S] assembly targeting complex"/>
    <property type="evidence" value="ECO:0007669"/>
    <property type="project" value="TreeGrafter"/>
</dbReference>
<proteinExistence type="predicted"/>